<dbReference type="PANTHER" id="PTHR30349:SF64">
    <property type="entry name" value="PROPHAGE INTEGRASE INTD-RELATED"/>
    <property type="match status" value="1"/>
</dbReference>
<name>A0ABD7Z471_9NEIS</name>
<feature type="domain" description="Tyr recombinase" evidence="3">
    <location>
        <begin position="8"/>
        <end position="176"/>
    </location>
</feature>
<dbReference type="InterPro" id="IPR011010">
    <property type="entry name" value="DNA_brk_join_enz"/>
</dbReference>
<dbReference type="InterPro" id="IPR002104">
    <property type="entry name" value="Integrase_catalytic"/>
</dbReference>
<evidence type="ECO:0000313" key="5">
    <source>
        <dbReference type="Proteomes" id="UP001229773"/>
    </source>
</evidence>
<dbReference type="InterPro" id="IPR050090">
    <property type="entry name" value="Tyrosine_recombinase_XerCD"/>
</dbReference>
<dbReference type="InterPro" id="IPR013762">
    <property type="entry name" value="Integrase-like_cat_sf"/>
</dbReference>
<dbReference type="Proteomes" id="UP001229773">
    <property type="component" value="Chromosome"/>
</dbReference>
<keyword evidence="1" id="KW-0229">DNA integration</keyword>
<dbReference type="EMBL" id="CP132375">
    <property type="protein sequence ID" value="WLS99137.1"/>
    <property type="molecule type" value="Genomic_DNA"/>
</dbReference>
<dbReference type="GO" id="GO:0006310">
    <property type="term" value="P:DNA recombination"/>
    <property type="evidence" value="ECO:0007669"/>
    <property type="project" value="UniProtKB-KW"/>
</dbReference>
<dbReference type="Pfam" id="PF00589">
    <property type="entry name" value="Phage_integrase"/>
    <property type="match status" value="1"/>
</dbReference>
<dbReference type="GeneID" id="32537607"/>
<dbReference type="CDD" id="cd00796">
    <property type="entry name" value="INT_Rci_Hp1_C"/>
    <property type="match status" value="1"/>
</dbReference>
<dbReference type="Gene3D" id="1.10.443.10">
    <property type="entry name" value="Intergrase catalytic core"/>
    <property type="match status" value="1"/>
</dbReference>
<evidence type="ECO:0000259" key="3">
    <source>
        <dbReference type="PROSITE" id="PS51898"/>
    </source>
</evidence>
<keyword evidence="2" id="KW-0233">DNA recombination</keyword>
<dbReference type="RefSeq" id="WP_051506372.1">
    <property type="nucleotide sequence ID" value="NZ_CP132375.1"/>
</dbReference>
<sequence length="188" mass="21391">MPDIEMLKEPEPRATLEKERLFKELPEHLKPIVTFALATSLKRANVAGLKWSQIDLSRRIAWIFATQAKSSKPIGIQLNDEAMSAILSQRGKHKTNVFTYNGKPIKNPAGTAWKKALKRAKIENYTFHDNRHTWATNHAVQGTPTRQLTELGGWSSEKMVKRYAHMNVDHLKQYAANSAQFDTKLTPN</sequence>
<organism evidence="4 5">
    <name type="scientific">Snodgrassella alvi</name>
    <dbReference type="NCBI Taxonomy" id="1196083"/>
    <lineage>
        <taxon>Bacteria</taxon>
        <taxon>Pseudomonadati</taxon>
        <taxon>Pseudomonadota</taxon>
        <taxon>Betaproteobacteria</taxon>
        <taxon>Neisseriales</taxon>
        <taxon>Neisseriaceae</taxon>
        <taxon>Snodgrassella</taxon>
    </lineage>
</organism>
<dbReference type="GO" id="GO:0015074">
    <property type="term" value="P:DNA integration"/>
    <property type="evidence" value="ECO:0007669"/>
    <property type="project" value="UniProtKB-KW"/>
</dbReference>
<gene>
    <name evidence="4" type="ORF">RAM05_03850</name>
</gene>
<dbReference type="PROSITE" id="PS51898">
    <property type="entry name" value="TYR_RECOMBINASE"/>
    <property type="match status" value="1"/>
</dbReference>
<proteinExistence type="predicted"/>
<dbReference type="AlphaFoldDB" id="A0ABD7Z471"/>
<dbReference type="PANTHER" id="PTHR30349">
    <property type="entry name" value="PHAGE INTEGRASE-RELATED"/>
    <property type="match status" value="1"/>
</dbReference>
<dbReference type="SUPFAM" id="SSF56349">
    <property type="entry name" value="DNA breaking-rejoining enzymes"/>
    <property type="match status" value="1"/>
</dbReference>
<accession>A0ABD7Z471</accession>
<evidence type="ECO:0000313" key="4">
    <source>
        <dbReference type="EMBL" id="WLS99137.1"/>
    </source>
</evidence>
<evidence type="ECO:0000256" key="1">
    <source>
        <dbReference type="ARBA" id="ARBA00022908"/>
    </source>
</evidence>
<evidence type="ECO:0000256" key="2">
    <source>
        <dbReference type="ARBA" id="ARBA00023172"/>
    </source>
</evidence>
<protein>
    <submittedName>
        <fullName evidence="4">Site-specific integrase</fullName>
    </submittedName>
</protein>
<reference evidence="4 5" key="1">
    <citation type="submission" date="2023-08" db="EMBL/GenBank/DDBJ databases">
        <title>Complete genome sequences of 12 bacterial strains from the honey bee gut, resolved with long-read nanopore sequencing.</title>
        <authorList>
            <person name="Kwong W.K."/>
            <person name="Acheampong S."/>
            <person name="Polat M.F."/>
        </authorList>
    </citation>
    <scope>NUCLEOTIDE SEQUENCE [LARGE SCALE GENOMIC DNA]</scope>
    <source>
        <strain evidence="5">wkB9</strain>
    </source>
</reference>